<sequence length="242" mass="26825">MKHLILVGACYLDTVLSVPWYPEEDSKLRATSIRTRRGGNCPNALEVIQQLLLPEDGVKAYLVATLPSKTSPATSSIIASFGDETSVSFQHCLYRQNHTEAASCYIIRSLESGSRTIVNHNDLPEMTTSEFEYIARSFSPDQQTWWHFEVTSHIPEGCPGTAQTRSGSYGHTLRRLLPDSKISVEIEKPGRDGLTDLASAADVVFYSRTWAEVQSSPRPGSNMHEADVLHRRAAVTHLPKIA</sequence>
<dbReference type="InterPro" id="IPR052562">
    <property type="entry name" value="Ketohexokinase-related"/>
</dbReference>
<keyword evidence="3" id="KW-1185">Reference proteome</keyword>
<reference evidence="2 3" key="1">
    <citation type="journal article" date="2014" name="BMC Genomics">
        <title>Comparative genome sequencing reveals chemotype-specific gene clusters in the toxigenic black mold Stachybotrys.</title>
        <authorList>
            <person name="Semeiks J."/>
            <person name="Borek D."/>
            <person name="Otwinowski Z."/>
            <person name="Grishin N.V."/>
        </authorList>
    </citation>
    <scope>NUCLEOTIDE SEQUENCE [LARGE SCALE GENOMIC DNA]</scope>
    <source>
        <strain evidence="3">CBS 109288 / IBT 7711</strain>
    </source>
</reference>
<dbReference type="InterPro" id="IPR029056">
    <property type="entry name" value="Ribokinase-like"/>
</dbReference>
<dbReference type="PANTHER" id="PTHR42774:SF3">
    <property type="entry name" value="KETOHEXOKINASE"/>
    <property type="match status" value="1"/>
</dbReference>
<dbReference type="SUPFAM" id="SSF53613">
    <property type="entry name" value="Ribokinase-like"/>
    <property type="match status" value="1"/>
</dbReference>
<gene>
    <name evidence="2" type="ORF">S7711_03780</name>
</gene>
<evidence type="ECO:0000313" key="2">
    <source>
        <dbReference type="EMBL" id="KEY69803.1"/>
    </source>
</evidence>
<name>A0A084AWX4_STACB</name>
<accession>A0A084AWX4</accession>
<proteinExistence type="predicted"/>
<protein>
    <recommendedName>
        <fullName evidence="4">Carbohydrate kinase PfkB domain-containing protein</fullName>
    </recommendedName>
</protein>
<dbReference type="Gene3D" id="3.40.1190.20">
    <property type="match status" value="1"/>
</dbReference>
<dbReference type="EMBL" id="KL648513">
    <property type="protein sequence ID" value="KEY69803.1"/>
    <property type="molecule type" value="Genomic_DNA"/>
</dbReference>
<dbReference type="OrthoDB" id="204058at2759"/>
<feature type="chain" id="PRO_5001771151" description="Carbohydrate kinase PfkB domain-containing protein" evidence="1">
    <location>
        <begin position="18"/>
        <end position="242"/>
    </location>
</feature>
<organism evidence="2 3">
    <name type="scientific">Stachybotrys chartarum (strain CBS 109288 / IBT 7711)</name>
    <name type="common">Toxic black mold</name>
    <name type="synonym">Stilbospora chartarum</name>
    <dbReference type="NCBI Taxonomy" id="1280523"/>
    <lineage>
        <taxon>Eukaryota</taxon>
        <taxon>Fungi</taxon>
        <taxon>Dikarya</taxon>
        <taxon>Ascomycota</taxon>
        <taxon>Pezizomycotina</taxon>
        <taxon>Sordariomycetes</taxon>
        <taxon>Hypocreomycetidae</taxon>
        <taxon>Hypocreales</taxon>
        <taxon>Stachybotryaceae</taxon>
        <taxon>Stachybotrys</taxon>
    </lineage>
</organism>
<evidence type="ECO:0008006" key="4">
    <source>
        <dbReference type="Google" id="ProtNLM"/>
    </source>
</evidence>
<keyword evidence="1" id="KW-0732">Signal</keyword>
<feature type="signal peptide" evidence="1">
    <location>
        <begin position="1"/>
        <end position="17"/>
    </location>
</feature>
<evidence type="ECO:0000313" key="3">
    <source>
        <dbReference type="Proteomes" id="UP000028045"/>
    </source>
</evidence>
<dbReference type="PANTHER" id="PTHR42774">
    <property type="entry name" value="PHOSPHOTRANSFERASE SYSTEM TRANSPORT PROTEIN"/>
    <property type="match status" value="1"/>
</dbReference>
<dbReference type="HOGENOM" id="CLU_027634_3_1_1"/>
<evidence type="ECO:0000256" key="1">
    <source>
        <dbReference type="SAM" id="SignalP"/>
    </source>
</evidence>
<dbReference type="AlphaFoldDB" id="A0A084AWX4"/>
<dbReference type="Proteomes" id="UP000028045">
    <property type="component" value="Unassembled WGS sequence"/>
</dbReference>